<dbReference type="Pfam" id="PF01814">
    <property type="entry name" value="Hemerythrin"/>
    <property type="match status" value="1"/>
</dbReference>
<accession>A0A939IIJ9</accession>
<evidence type="ECO:0000313" key="3">
    <source>
        <dbReference type="Proteomes" id="UP000664545"/>
    </source>
</evidence>
<protein>
    <submittedName>
        <fullName evidence="2">DUF438 domain-containing protein</fullName>
    </submittedName>
</protein>
<dbReference type="InterPro" id="IPR035965">
    <property type="entry name" value="PAS-like_dom_sf"/>
</dbReference>
<dbReference type="EMBL" id="JAFJZZ010000001">
    <property type="protein sequence ID" value="MBN7772633.1"/>
    <property type="molecule type" value="Genomic_DNA"/>
</dbReference>
<sequence length="400" mass="47569">MKEDLERVNRLYKYIQRLMNQEDSKQLYERYKSDFEKVTPQEIFEVFYMILQKGIEPKEILVILDKVINVFYKGLISYQWNRPEKGSFLDFLMMENCALLEKLEAIKEILNEKDLLAKKKKLIPRINELVQFNQHYLKKENILFPYLEKKMEKFNGLTIMWSLHDMARTQIKKVMEYLESETCKEAEINEQIGSLFFILHGIVKKEELILFPAASEVIEKNEWREMQKQSFEYEFPFIPRPKQQAESLQESRSNDNMNADINGRYKFKTETGELDFEQIVLLFNALPVDLTFVDENNRVRYFTRPKDRIFPRSPAIIGRDVDKCHPPESVHVVHKIMDSFRSGKKDTATFWINIKGKIILIQYFALRNAQGEYKGVLEASQDITEIKNLEGEKRLLGWEE</sequence>
<dbReference type="GO" id="GO:0005886">
    <property type="term" value="C:plasma membrane"/>
    <property type="evidence" value="ECO:0007669"/>
    <property type="project" value="TreeGrafter"/>
</dbReference>
<dbReference type="PANTHER" id="PTHR39966">
    <property type="entry name" value="BLL2471 PROTEIN-RELATED"/>
    <property type="match status" value="1"/>
</dbReference>
<evidence type="ECO:0000259" key="1">
    <source>
        <dbReference type="Pfam" id="PF01814"/>
    </source>
</evidence>
<keyword evidence="3" id="KW-1185">Reference proteome</keyword>
<dbReference type="Gene3D" id="3.30.450.20">
    <property type="entry name" value="PAS domain"/>
    <property type="match status" value="1"/>
</dbReference>
<dbReference type="PANTHER" id="PTHR39966:SF3">
    <property type="entry name" value="DUF438 DOMAIN-CONTAINING PROTEIN"/>
    <property type="match status" value="1"/>
</dbReference>
<comment type="caution">
    <text evidence="2">The sequence shown here is derived from an EMBL/GenBank/DDBJ whole genome shotgun (WGS) entry which is preliminary data.</text>
</comment>
<dbReference type="Pfam" id="PF13596">
    <property type="entry name" value="PAS_10"/>
    <property type="match status" value="1"/>
</dbReference>
<gene>
    <name evidence="2" type="ORF">JYB65_04595</name>
</gene>
<feature type="domain" description="Hemerythrin-like" evidence="1">
    <location>
        <begin position="89"/>
        <end position="214"/>
    </location>
</feature>
<name>A0A939IIJ9_CLOAM</name>
<proteinExistence type="predicted"/>
<dbReference type="RefSeq" id="WP_206581421.1">
    <property type="nucleotide sequence ID" value="NZ_JAFJZZ010000001.1"/>
</dbReference>
<reference evidence="2" key="1">
    <citation type="submission" date="2021-02" db="EMBL/GenBank/DDBJ databases">
        <title>Abyssanaerobacter marinus gen.nov., sp., nov, anaerobic bacterium isolated from the Onnuri vent field of Indian Ocean and suggestion of Mogibacteriaceae fam. nov., and proposal of reclassification of ambiguous this family's genus member.</title>
        <authorList>
            <person name="Kim Y.J."/>
            <person name="Yang J.-A."/>
        </authorList>
    </citation>
    <scope>NUCLEOTIDE SEQUENCE</scope>
    <source>
        <strain evidence="2">DSM 2634</strain>
    </source>
</reference>
<dbReference type="AlphaFoldDB" id="A0A939IIJ9"/>
<dbReference type="SUPFAM" id="SSF55785">
    <property type="entry name" value="PYP-like sensor domain (PAS domain)"/>
    <property type="match status" value="1"/>
</dbReference>
<organism evidence="2 3">
    <name type="scientific">Clostridium aminobutyricum</name>
    <dbReference type="NCBI Taxonomy" id="33953"/>
    <lineage>
        <taxon>Bacteria</taxon>
        <taxon>Bacillati</taxon>
        <taxon>Bacillota</taxon>
        <taxon>Clostridia</taxon>
        <taxon>Eubacteriales</taxon>
        <taxon>Clostridiaceae</taxon>
        <taxon>Clostridium</taxon>
    </lineage>
</organism>
<dbReference type="Gene3D" id="1.20.120.520">
    <property type="entry name" value="nmb1532 protein domain like"/>
    <property type="match status" value="1"/>
</dbReference>
<dbReference type="InterPro" id="IPR012312">
    <property type="entry name" value="Hemerythrin-like"/>
</dbReference>
<dbReference type="Proteomes" id="UP000664545">
    <property type="component" value="Unassembled WGS sequence"/>
</dbReference>
<evidence type="ECO:0000313" key="2">
    <source>
        <dbReference type="EMBL" id="MBN7772633.1"/>
    </source>
</evidence>